<dbReference type="EMBL" id="KQ246043">
    <property type="protein sequence ID" value="KNC73128.1"/>
    <property type="molecule type" value="Genomic_DNA"/>
</dbReference>
<dbReference type="InterPro" id="IPR055129">
    <property type="entry name" value="YEATS_dom"/>
</dbReference>
<evidence type="ECO:0000256" key="2">
    <source>
        <dbReference type="PROSITE-ProRule" id="PRU00376"/>
    </source>
</evidence>
<keyword evidence="1 2" id="KW-0539">Nucleus</keyword>
<evidence type="ECO:0000256" key="1">
    <source>
        <dbReference type="ARBA" id="ARBA00023242"/>
    </source>
</evidence>
<sequence>MKLLQEFECGTYSWKLKKKLNQSTHGWEVFVVAVAGSDISLIDDVRFDMHPTLVPPSV</sequence>
<dbReference type="RefSeq" id="XP_014147030.1">
    <property type="nucleotide sequence ID" value="XM_014291555.1"/>
</dbReference>
<protein>
    <recommendedName>
        <fullName evidence="3">YEATS domain-containing protein</fullName>
    </recommendedName>
</protein>
<dbReference type="Proteomes" id="UP000054560">
    <property type="component" value="Unassembled WGS sequence"/>
</dbReference>
<evidence type="ECO:0000259" key="3">
    <source>
        <dbReference type="PROSITE" id="PS51037"/>
    </source>
</evidence>
<gene>
    <name evidence="4" type="ORF">SARC_14313</name>
</gene>
<evidence type="ECO:0000313" key="4">
    <source>
        <dbReference type="EMBL" id="KNC73128.1"/>
    </source>
</evidence>
<accession>A0A0L0FAL1</accession>
<dbReference type="GeneID" id="25914817"/>
<evidence type="ECO:0000313" key="5">
    <source>
        <dbReference type="Proteomes" id="UP000054560"/>
    </source>
</evidence>
<comment type="subcellular location">
    <subcellularLocation>
        <location evidence="2">Nucleus</location>
    </subcellularLocation>
</comment>
<dbReference type="PROSITE" id="PS51037">
    <property type="entry name" value="YEATS"/>
    <property type="match status" value="1"/>
</dbReference>
<keyword evidence="5" id="KW-1185">Reference proteome</keyword>
<organism evidence="4 5">
    <name type="scientific">Sphaeroforma arctica JP610</name>
    <dbReference type="NCBI Taxonomy" id="667725"/>
    <lineage>
        <taxon>Eukaryota</taxon>
        <taxon>Ichthyosporea</taxon>
        <taxon>Ichthyophonida</taxon>
        <taxon>Sphaeroforma</taxon>
    </lineage>
</organism>
<feature type="domain" description="YEATS" evidence="3">
    <location>
        <begin position="1"/>
        <end position="58"/>
    </location>
</feature>
<dbReference type="AlphaFoldDB" id="A0A0L0FAL1"/>
<dbReference type="Gene3D" id="2.60.40.1970">
    <property type="entry name" value="YEATS domain"/>
    <property type="match status" value="1"/>
</dbReference>
<proteinExistence type="predicted"/>
<name>A0A0L0FAL1_9EUKA</name>
<dbReference type="InterPro" id="IPR038704">
    <property type="entry name" value="YEAST_sf"/>
</dbReference>
<feature type="non-terminal residue" evidence="4">
    <location>
        <position position="58"/>
    </location>
</feature>
<reference evidence="4 5" key="1">
    <citation type="submission" date="2011-02" db="EMBL/GenBank/DDBJ databases">
        <title>The Genome Sequence of Sphaeroforma arctica JP610.</title>
        <authorList>
            <consortium name="The Broad Institute Genome Sequencing Platform"/>
            <person name="Russ C."/>
            <person name="Cuomo C."/>
            <person name="Young S.K."/>
            <person name="Zeng Q."/>
            <person name="Gargeya S."/>
            <person name="Alvarado L."/>
            <person name="Berlin A."/>
            <person name="Chapman S.B."/>
            <person name="Chen Z."/>
            <person name="Freedman E."/>
            <person name="Gellesch M."/>
            <person name="Goldberg J."/>
            <person name="Griggs A."/>
            <person name="Gujja S."/>
            <person name="Heilman E."/>
            <person name="Heiman D."/>
            <person name="Howarth C."/>
            <person name="Mehta T."/>
            <person name="Neiman D."/>
            <person name="Pearson M."/>
            <person name="Roberts A."/>
            <person name="Saif S."/>
            <person name="Shea T."/>
            <person name="Shenoy N."/>
            <person name="Sisk P."/>
            <person name="Stolte C."/>
            <person name="Sykes S."/>
            <person name="White J."/>
            <person name="Yandava C."/>
            <person name="Burger G."/>
            <person name="Gray M.W."/>
            <person name="Holland P.W.H."/>
            <person name="King N."/>
            <person name="Lang F.B.F."/>
            <person name="Roger A.J."/>
            <person name="Ruiz-Trillo I."/>
            <person name="Haas B."/>
            <person name="Nusbaum C."/>
            <person name="Birren B."/>
        </authorList>
    </citation>
    <scope>NUCLEOTIDE SEQUENCE [LARGE SCALE GENOMIC DNA]</scope>
    <source>
        <strain evidence="4 5">JP610</strain>
    </source>
</reference>
<dbReference type="GO" id="GO:0005634">
    <property type="term" value="C:nucleus"/>
    <property type="evidence" value="ECO:0007669"/>
    <property type="project" value="UniProtKB-SubCell"/>
</dbReference>